<dbReference type="EMBL" id="LDYG01000024">
    <property type="protein sequence ID" value="KUP07170.1"/>
    <property type="molecule type" value="Genomic_DNA"/>
</dbReference>
<keyword evidence="1" id="KW-0472">Membrane</keyword>
<evidence type="ECO:0000313" key="3">
    <source>
        <dbReference type="Proteomes" id="UP000074108"/>
    </source>
</evidence>
<evidence type="ECO:0008006" key="4">
    <source>
        <dbReference type="Google" id="ProtNLM"/>
    </source>
</evidence>
<dbReference type="AlphaFoldDB" id="A0A147K9S9"/>
<evidence type="ECO:0000313" key="2">
    <source>
        <dbReference type="EMBL" id="KUP07170.1"/>
    </source>
</evidence>
<dbReference type="PATRIC" id="fig|1150625.3.peg.1356"/>
<comment type="caution">
    <text evidence="2">The sequence shown here is derived from an EMBL/GenBank/DDBJ whole genome shotgun (WGS) entry which is preliminary data.</text>
</comment>
<name>A0A147K9S9_9BACI</name>
<sequence length="79" mass="9168">MNFLKITNFILSISLFTLVFIQFFIKSIDFPSYMLPAFLFVFFLMIGLEKIKSGIQVKSGYFYLGMAIIASLVVIKYLY</sequence>
<reference evidence="2 3" key="1">
    <citation type="journal article" date="2016" name="Front. Microbiol.">
        <title>Microevolution Analysis of Bacillus coahuilensis Unveils Differences in Phosphorus Acquisition Strategies and Their Regulation.</title>
        <authorList>
            <person name="Gomez-Lunar Z."/>
            <person name="Hernandez-Gonzalez I."/>
            <person name="Rodriguez-Torres M.D."/>
            <person name="Souza V."/>
            <person name="Olmedo-Alvarez G."/>
        </authorList>
    </citation>
    <scope>NUCLEOTIDE SEQUENCE [LARGE SCALE GENOMIC DNA]</scope>
    <source>
        <strain evidence="3">p1.1.43</strain>
    </source>
</reference>
<accession>A0A147K9S9</accession>
<feature type="transmembrane region" description="Helical" evidence="1">
    <location>
        <begin position="7"/>
        <end position="25"/>
    </location>
</feature>
<keyword evidence="3" id="KW-1185">Reference proteome</keyword>
<dbReference type="Proteomes" id="UP000074108">
    <property type="component" value="Unassembled WGS sequence"/>
</dbReference>
<keyword evidence="1" id="KW-0812">Transmembrane</keyword>
<feature type="transmembrane region" description="Helical" evidence="1">
    <location>
        <begin position="60"/>
        <end position="78"/>
    </location>
</feature>
<organism evidence="2 3">
    <name type="scientific">Bacillus coahuilensis p1.1.43</name>
    <dbReference type="NCBI Taxonomy" id="1150625"/>
    <lineage>
        <taxon>Bacteria</taxon>
        <taxon>Bacillati</taxon>
        <taxon>Bacillota</taxon>
        <taxon>Bacilli</taxon>
        <taxon>Bacillales</taxon>
        <taxon>Bacillaceae</taxon>
        <taxon>Bacillus</taxon>
    </lineage>
</organism>
<feature type="transmembrane region" description="Helical" evidence="1">
    <location>
        <begin position="31"/>
        <end position="48"/>
    </location>
</feature>
<proteinExistence type="predicted"/>
<dbReference type="STRING" id="1150625.Q75_06490"/>
<evidence type="ECO:0000256" key="1">
    <source>
        <dbReference type="SAM" id="Phobius"/>
    </source>
</evidence>
<keyword evidence="1" id="KW-1133">Transmembrane helix</keyword>
<gene>
    <name evidence="2" type="ORF">Q75_06490</name>
</gene>
<protein>
    <recommendedName>
        <fullName evidence="4">DUF3953 domain-containing protein</fullName>
    </recommendedName>
</protein>